<keyword evidence="2" id="KW-0732">Signal</keyword>
<keyword evidence="1" id="KW-0812">Transmembrane</keyword>
<dbReference type="Proteomes" id="UP000774326">
    <property type="component" value="Unassembled WGS sequence"/>
</dbReference>
<dbReference type="AlphaFoldDB" id="A0A9P8Q2A9"/>
<comment type="caution">
    <text evidence="3">The sequence shown here is derived from an EMBL/GenBank/DDBJ whole genome shotgun (WGS) entry which is preliminary data.</text>
</comment>
<keyword evidence="1" id="KW-0472">Membrane</keyword>
<organism evidence="3 4">
    <name type="scientific">Wickerhamomyces pijperi</name>
    <name type="common">Yeast</name>
    <name type="synonym">Pichia pijperi</name>
    <dbReference type="NCBI Taxonomy" id="599730"/>
    <lineage>
        <taxon>Eukaryota</taxon>
        <taxon>Fungi</taxon>
        <taxon>Dikarya</taxon>
        <taxon>Ascomycota</taxon>
        <taxon>Saccharomycotina</taxon>
        <taxon>Saccharomycetes</taxon>
        <taxon>Phaffomycetales</taxon>
        <taxon>Wickerhamomycetaceae</taxon>
        <taxon>Wickerhamomyces</taxon>
    </lineage>
</organism>
<keyword evidence="1" id="KW-1133">Transmembrane helix</keyword>
<proteinExistence type="predicted"/>
<evidence type="ECO:0000313" key="3">
    <source>
        <dbReference type="EMBL" id="KAH3682688.1"/>
    </source>
</evidence>
<reference evidence="3" key="2">
    <citation type="submission" date="2021-01" db="EMBL/GenBank/DDBJ databases">
        <authorList>
            <person name="Schikora-Tamarit M.A."/>
        </authorList>
    </citation>
    <scope>NUCLEOTIDE SEQUENCE</scope>
    <source>
        <strain evidence="3">CBS2887</strain>
    </source>
</reference>
<evidence type="ECO:0000256" key="2">
    <source>
        <dbReference type="SAM" id="SignalP"/>
    </source>
</evidence>
<keyword evidence="4" id="KW-1185">Reference proteome</keyword>
<feature type="signal peptide" evidence="2">
    <location>
        <begin position="1"/>
        <end position="21"/>
    </location>
</feature>
<evidence type="ECO:0000313" key="4">
    <source>
        <dbReference type="Proteomes" id="UP000774326"/>
    </source>
</evidence>
<dbReference type="EMBL" id="JAEUBG010003508">
    <property type="protein sequence ID" value="KAH3682688.1"/>
    <property type="molecule type" value="Genomic_DNA"/>
</dbReference>
<feature type="transmembrane region" description="Helical" evidence="1">
    <location>
        <begin position="79"/>
        <end position="97"/>
    </location>
</feature>
<feature type="chain" id="PRO_5040477900" evidence="2">
    <location>
        <begin position="22"/>
        <end position="189"/>
    </location>
</feature>
<gene>
    <name evidence="3" type="ORF">WICPIJ_006351</name>
</gene>
<sequence length="189" mass="20461">MSARRMTVELMFGCLIKLDMAVSKCSVLKEISVSYKETHSGPKIESFCRISTTPAACFSLFSLVIDADSDSKRRFTRSLFNFIGCCLDGLVVVGDYIEQEHLAVGIVVAVAAAAVAAAVVAFANCVVVLVDHSLSYLGSTRLRRCLQFVGTAAVGPTEVGCIHQTKDVVELEQRRFCSLGPFEVNLLTN</sequence>
<accession>A0A9P8Q2A9</accession>
<evidence type="ECO:0000256" key="1">
    <source>
        <dbReference type="SAM" id="Phobius"/>
    </source>
</evidence>
<protein>
    <submittedName>
        <fullName evidence="3">Uncharacterized protein</fullName>
    </submittedName>
</protein>
<feature type="transmembrane region" description="Helical" evidence="1">
    <location>
        <begin position="103"/>
        <end position="130"/>
    </location>
</feature>
<reference evidence="3" key="1">
    <citation type="journal article" date="2021" name="Open Biol.">
        <title>Shared evolutionary footprints suggest mitochondrial oxidative damage underlies multiple complex I losses in fungi.</title>
        <authorList>
            <person name="Schikora-Tamarit M.A."/>
            <person name="Marcet-Houben M."/>
            <person name="Nosek J."/>
            <person name="Gabaldon T."/>
        </authorList>
    </citation>
    <scope>NUCLEOTIDE SEQUENCE</scope>
    <source>
        <strain evidence="3">CBS2887</strain>
    </source>
</reference>
<name>A0A9P8Q2A9_WICPI</name>